<dbReference type="STRING" id="1618583.US75_C0049G0003"/>
<reference evidence="13 14" key="1">
    <citation type="journal article" date="2015" name="Nature">
        <title>rRNA introns, odd ribosomes, and small enigmatic genomes across a large radiation of phyla.</title>
        <authorList>
            <person name="Brown C.T."/>
            <person name="Hug L.A."/>
            <person name="Thomas B.C."/>
            <person name="Sharon I."/>
            <person name="Castelle C.J."/>
            <person name="Singh A."/>
            <person name="Wilkins M.J."/>
            <person name="Williams K.H."/>
            <person name="Banfield J.F."/>
        </authorList>
    </citation>
    <scope>NUCLEOTIDE SEQUENCE [LARGE SCALE GENOMIC DNA]</scope>
</reference>
<dbReference type="NCBIfam" id="TIGR01307">
    <property type="entry name" value="pgm_bpd_ind"/>
    <property type="match status" value="1"/>
</dbReference>
<evidence type="ECO:0000259" key="12">
    <source>
        <dbReference type="Pfam" id="PF06415"/>
    </source>
</evidence>
<evidence type="ECO:0000256" key="7">
    <source>
        <dbReference type="ARBA" id="ARBA00023211"/>
    </source>
</evidence>
<dbReference type="GO" id="GO:0030145">
    <property type="term" value="F:manganese ion binding"/>
    <property type="evidence" value="ECO:0007669"/>
    <property type="project" value="UniProtKB-UniRule"/>
</dbReference>
<evidence type="ECO:0000256" key="10">
    <source>
        <dbReference type="NCBIfam" id="TIGR01307"/>
    </source>
</evidence>
<comment type="similarity">
    <text evidence="4 9">Belongs to the BPG-independent phosphoglycerate mutase family.</text>
</comment>
<dbReference type="Gene3D" id="3.40.1450.10">
    <property type="entry name" value="BPG-independent phosphoglycerate mutase, domain B"/>
    <property type="match status" value="1"/>
</dbReference>
<comment type="caution">
    <text evidence="13">The sequence shown here is derived from an EMBL/GenBank/DDBJ whole genome shotgun (WGS) entry which is preliminary data.</text>
</comment>
<feature type="binding site" evidence="9">
    <location>
        <position position="224"/>
    </location>
    <ligand>
        <name>substrate</name>
    </ligand>
</feature>
<dbReference type="Pfam" id="PF06415">
    <property type="entry name" value="iPGM_N"/>
    <property type="match status" value="1"/>
</dbReference>
<dbReference type="EMBL" id="LBUE01000049">
    <property type="protein sequence ID" value="KKQ53803.1"/>
    <property type="molecule type" value="Genomic_DNA"/>
</dbReference>
<dbReference type="GO" id="GO:0005829">
    <property type="term" value="C:cytosol"/>
    <property type="evidence" value="ECO:0007669"/>
    <property type="project" value="TreeGrafter"/>
</dbReference>
<dbReference type="PANTHER" id="PTHR31637">
    <property type="entry name" value="2,3-BISPHOSPHOGLYCERATE-INDEPENDENT PHOSPHOGLYCERATE MUTASE"/>
    <property type="match status" value="1"/>
</dbReference>
<dbReference type="Gene3D" id="3.40.720.10">
    <property type="entry name" value="Alkaline Phosphatase, subunit A"/>
    <property type="match status" value="1"/>
</dbReference>
<feature type="binding site" evidence="9">
    <location>
        <position position="395"/>
    </location>
    <ligand>
        <name>substrate</name>
    </ligand>
</feature>
<name>A0A0G0IEP3_9BACT</name>
<evidence type="ECO:0000256" key="9">
    <source>
        <dbReference type="HAMAP-Rule" id="MF_01038"/>
    </source>
</evidence>
<feature type="domain" description="BPG-independent PGAM N-terminal" evidence="12">
    <location>
        <begin position="115"/>
        <end position="358"/>
    </location>
</feature>
<organism evidence="13 14">
    <name type="scientific">Candidatus Woesebacteria bacterium GW2011_GWC1_38_13</name>
    <dbReference type="NCBI Taxonomy" id="1618583"/>
    <lineage>
        <taxon>Bacteria</taxon>
        <taxon>Candidatus Woeseibacteriota</taxon>
    </lineage>
</organism>
<dbReference type="HAMAP" id="MF_01038">
    <property type="entry name" value="GpmI"/>
    <property type="match status" value="1"/>
</dbReference>
<feature type="binding site" evidence="9">
    <location>
        <position position="95"/>
    </location>
    <ligand>
        <name>Mn(2+)</name>
        <dbReference type="ChEBI" id="CHEBI:29035"/>
        <label>2</label>
    </ligand>
</feature>
<dbReference type="PATRIC" id="fig|1618583.3.peg.1069"/>
<comment type="subunit">
    <text evidence="9">Monomer.</text>
</comment>
<feature type="active site" description="Phosphoserine intermediate" evidence="9">
    <location>
        <position position="95"/>
    </location>
</feature>
<feature type="binding site" evidence="9">
    <location>
        <position position="45"/>
    </location>
    <ligand>
        <name>Mn(2+)</name>
        <dbReference type="ChEBI" id="CHEBI:29035"/>
        <label>2</label>
    </ligand>
</feature>
<evidence type="ECO:0000313" key="14">
    <source>
        <dbReference type="Proteomes" id="UP000034096"/>
    </source>
</evidence>
<dbReference type="FunFam" id="3.40.1450.10:FF:000002">
    <property type="entry name" value="2,3-bisphosphoglycerate-independent phosphoglycerate mutase"/>
    <property type="match status" value="1"/>
</dbReference>
<keyword evidence="6 9" id="KW-0324">Glycolysis</keyword>
<dbReference type="InterPro" id="IPR017850">
    <property type="entry name" value="Alkaline_phosphatase_core_sf"/>
</dbReference>
<dbReference type="GO" id="GO:0006096">
    <property type="term" value="P:glycolytic process"/>
    <property type="evidence" value="ECO:0007669"/>
    <property type="project" value="UniProtKB-UniRule"/>
</dbReference>
<keyword evidence="8 9" id="KW-0413">Isomerase</keyword>
<comment type="pathway">
    <text evidence="3 9">Carbohydrate degradation; glycolysis; pyruvate from D-glyceraldehyde 3-phosphate: step 3/5.</text>
</comment>
<sequence length="586" mass="65019">MTYKTYATYIMLFDLFKPKPIRLTPAENSKLERATIKPHVLLILDGFGIAPQSPGNAIMSARTPNLTYFQENYPYSKLIASGESAGLPANEAGNSEVGHLTIGVGRIVYQSLPKINMSIKDGSFFENKAFHAALSHVRKYNSKLHLMGLIGSGGVHSSTAHLMALIELTRRNNFRNTFLHLFTDGRDAPPTDAVNIVKKIAEYVNEVKIARIASISGRYWAMDRDARWDRTKKAYDAIVNGVGARASDPIAAINTSYQSNITDEFIEPTVIEDNGQPVGTVDDNDAVIFFNFRIDRPRQLTMAFTYADFEQLKAVEFGYTPGGKVKHHKEVEKAKGPTFQRSKVLKNLFFVTMTEYQKNLPVSAVAFPPDTITDSMPEVLSKMGLHQFHLAESEKERMVIFYMDGFKDKRFPNEDAVIVPSPNVSTYDKKPEMSVYKLVSEFKKAILKDKYHFFVMNFANPDMVAHTGNTKATIKAVEHVDSAVGSVAAMTLKAGGILYITADHGNAEELLTFPLGSFFYTTSQGSVNTEHSNSPVPFYMIGNKYKGMKGVLRDGNLSDVAPTIMELMGVPRPPVMTGKSLIVTGK</sequence>
<dbReference type="PANTHER" id="PTHR31637:SF0">
    <property type="entry name" value="2,3-BISPHOSPHOGLYCERATE-INDEPENDENT PHOSPHOGLYCERATE MUTASE"/>
    <property type="match status" value="1"/>
</dbReference>
<comment type="catalytic activity">
    <reaction evidence="1 9">
        <text>(2R)-2-phosphoglycerate = (2R)-3-phosphoglycerate</text>
        <dbReference type="Rhea" id="RHEA:15901"/>
        <dbReference type="ChEBI" id="CHEBI:58272"/>
        <dbReference type="ChEBI" id="CHEBI:58289"/>
        <dbReference type="EC" id="5.4.2.12"/>
    </reaction>
</comment>
<feature type="binding site" evidence="9">
    <location>
        <position position="218"/>
    </location>
    <ligand>
        <name>substrate</name>
    </ligand>
</feature>
<evidence type="ECO:0000256" key="2">
    <source>
        <dbReference type="ARBA" id="ARBA00002315"/>
    </source>
</evidence>
<evidence type="ECO:0000313" key="13">
    <source>
        <dbReference type="EMBL" id="KKQ53803.1"/>
    </source>
</evidence>
<comment type="function">
    <text evidence="2 9">Catalyzes the interconversion of 2-phosphoglycerate and 3-phosphoglycerate.</text>
</comment>
<dbReference type="GO" id="GO:0006007">
    <property type="term" value="P:glucose catabolic process"/>
    <property type="evidence" value="ECO:0007669"/>
    <property type="project" value="InterPro"/>
</dbReference>
<dbReference type="InterPro" id="IPR005995">
    <property type="entry name" value="Pgm_bpd_ind"/>
</dbReference>
<keyword evidence="7 9" id="KW-0464">Manganese</keyword>
<protein>
    <recommendedName>
        <fullName evidence="9 10">2,3-bisphosphoglycerate-independent phosphoglycerate mutase</fullName>
        <shortName evidence="9">BPG-independent PGAM</shortName>
        <shortName evidence="9">Phosphoglyceromutase</shortName>
        <shortName evidence="9">iPGM</shortName>
        <ecNumber evidence="9 10">5.4.2.12</ecNumber>
    </recommendedName>
</protein>
<comment type="cofactor">
    <cofactor evidence="9">
        <name>Mn(2+)</name>
        <dbReference type="ChEBI" id="CHEBI:29035"/>
    </cofactor>
    <text evidence="9">Binds 2 manganese ions per subunit.</text>
</comment>
<feature type="binding site" evidence="9">
    <location>
        <position position="531"/>
    </location>
    <ligand>
        <name>Mn(2+)</name>
        <dbReference type="ChEBI" id="CHEBI:29035"/>
        <label>1</label>
    </ligand>
</feature>
<feature type="binding site" evidence="9">
    <location>
        <position position="462"/>
    </location>
    <ligand>
        <name>Mn(2+)</name>
        <dbReference type="ChEBI" id="CHEBI:29035"/>
        <label>1</label>
    </ligand>
</feature>
<dbReference type="AlphaFoldDB" id="A0A0G0IEP3"/>
<evidence type="ECO:0000256" key="3">
    <source>
        <dbReference type="ARBA" id="ARBA00004798"/>
    </source>
</evidence>
<dbReference type="InterPro" id="IPR011258">
    <property type="entry name" value="BPG-indep_PGM_N"/>
</dbReference>
<evidence type="ECO:0000256" key="6">
    <source>
        <dbReference type="ARBA" id="ARBA00023152"/>
    </source>
</evidence>
<feature type="binding site" evidence="9">
    <location>
        <position position="503"/>
    </location>
    <ligand>
        <name>Mn(2+)</name>
        <dbReference type="ChEBI" id="CHEBI:29035"/>
        <label>2</label>
    </ligand>
</feature>
<feature type="binding site" evidence="9">
    <location>
        <position position="466"/>
    </location>
    <ligand>
        <name>Mn(2+)</name>
        <dbReference type="ChEBI" id="CHEBI:29035"/>
        <label>1</label>
    </ligand>
</feature>
<accession>A0A0G0IEP3</accession>
<dbReference type="GO" id="GO:0004619">
    <property type="term" value="F:phosphoglycerate mutase activity"/>
    <property type="evidence" value="ECO:0007669"/>
    <property type="project" value="UniProtKB-UniRule"/>
</dbReference>
<evidence type="ECO:0000256" key="8">
    <source>
        <dbReference type="ARBA" id="ARBA00023235"/>
    </source>
</evidence>
<proteinExistence type="inferred from homology"/>
<dbReference type="SUPFAM" id="SSF64158">
    <property type="entry name" value="2,3-Bisphosphoglycerate-independent phosphoglycerate mutase, substrate-binding domain"/>
    <property type="match status" value="1"/>
</dbReference>
<dbReference type="InterPro" id="IPR036646">
    <property type="entry name" value="PGAM_B_sf"/>
</dbReference>
<dbReference type="UniPathway" id="UPA00109">
    <property type="reaction ID" value="UER00186"/>
</dbReference>
<dbReference type="InterPro" id="IPR006124">
    <property type="entry name" value="Metalloenzyme"/>
</dbReference>
<feature type="binding site" evidence="9">
    <location>
        <position position="504"/>
    </location>
    <ligand>
        <name>Mn(2+)</name>
        <dbReference type="ChEBI" id="CHEBI:29035"/>
        <label>2</label>
    </ligand>
</feature>
<dbReference type="CDD" id="cd16010">
    <property type="entry name" value="iPGM"/>
    <property type="match status" value="1"/>
</dbReference>
<evidence type="ECO:0000256" key="5">
    <source>
        <dbReference type="ARBA" id="ARBA00022723"/>
    </source>
</evidence>
<feature type="binding site" evidence="9">
    <location>
        <begin position="186"/>
        <end position="187"/>
    </location>
    <ligand>
        <name>substrate</name>
    </ligand>
</feature>
<feature type="binding site" evidence="9">
    <location>
        <begin position="293"/>
        <end position="296"/>
    </location>
    <ligand>
        <name>substrate</name>
    </ligand>
</feature>
<dbReference type="Proteomes" id="UP000034096">
    <property type="component" value="Unassembled WGS sequence"/>
</dbReference>
<feature type="binding site" evidence="9">
    <location>
        <position position="156"/>
    </location>
    <ligand>
        <name>substrate</name>
    </ligand>
</feature>
<dbReference type="Pfam" id="PF01676">
    <property type="entry name" value="Metalloenzyme"/>
    <property type="match status" value="1"/>
</dbReference>
<dbReference type="EC" id="5.4.2.12" evidence="9 10"/>
<gene>
    <name evidence="9" type="primary">gpmI</name>
    <name evidence="13" type="ORF">US75_C0049G0003</name>
</gene>
<evidence type="ECO:0000259" key="11">
    <source>
        <dbReference type="Pfam" id="PF01676"/>
    </source>
</evidence>
<dbReference type="SUPFAM" id="SSF53649">
    <property type="entry name" value="Alkaline phosphatase-like"/>
    <property type="match status" value="1"/>
</dbReference>
<feature type="domain" description="Metalloenzyme" evidence="11">
    <location>
        <begin position="37"/>
        <end position="570"/>
    </location>
</feature>
<evidence type="ECO:0000256" key="1">
    <source>
        <dbReference type="ARBA" id="ARBA00000370"/>
    </source>
</evidence>
<keyword evidence="5 9" id="KW-0479">Metal-binding</keyword>
<evidence type="ECO:0000256" key="4">
    <source>
        <dbReference type="ARBA" id="ARBA00008819"/>
    </source>
</evidence>